<dbReference type="EMBL" id="LT899436">
    <property type="protein sequence ID" value="SNR14321.1"/>
    <property type="molecule type" value="Genomic_DNA"/>
</dbReference>
<dbReference type="Proteomes" id="UP000215214">
    <property type="component" value="Chromosome TJEJU"/>
</dbReference>
<reference evidence="2 3" key="1">
    <citation type="submission" date="2017-07" db="EMBL/GenBank/DDBJ databases">
        <authorList>
            <person name="Sun Z.S."/>
            <person name="Albrecht U."/>
            <person name="Echele G."/>
            <person name="Lee C.C."/>
        </authorList>
    </citation>
    <scope>NUCLEOTIDE SEQUENCE [LARGE SCALE GENOMIC DNA]</scope>
    <source>
        <strain evidence="3">type strain: KCTC 22618</strain>
    </source>
</reference>
<protein>
    <submittedName>
        <fullName evidence="2">Uncharacterized protein</fullName>
    </submittedName>
</protein>
<keyword evidence="3" id="KW-1185">Reference proteome</keyword>
<evidence type="ECO:0000313" key="3">
    <source>
        <dbReference type="Proteomes" id="UP000215214"/>
    </source>
</evidence>
<dbReference type="AlphaFoldDB" id="A0A238U534"/>
<dbReference type="KEGG" id="tje:TJEJU_0540"/>
<feature type="transmembrane region" description="Helical" evidence="1">
    <location>
        <begin position="35"/>
        <end position="51"/>
    </location>
</feature>
<name>A0A238U534_9FLAO</name>
<keyword evidence="1" id="KW-1133">Transmembrane helix</keyword>
<gene>
    <name evidence="2" type="ORF">TJEJU_0540</name>
</gene>
<feature type="transmembrane region" description="Helical" evidence="1">
    <location>
        <begin position="57"/>
        <end position="74"/>
    </location>
</feature>
<organism evidence="2 3">
    <name type="scientific">Tenacibaculum jejuense</name>
    <dbReference type="NCBI Taxonomy" id="584609"/>
    <lineage>
        <taxon>Bacteria</taxon>
        <taxon>Pseudomonadati</taxon>
        <taxon>Bacteroidota</taxon>
        <taxon>Flavobacteriia</taxon>
        <taxon>Flavobacteriales</taxon>
        <taxon>Flavobacteriaceae</taxon>
        <taxon>Tenacibaculum</taxon>
    </lineage>
</organism>
<feature type="transmembrane region" description="Helical" evidence="1">
    <location>
        <begin position="6"/>
        <end position="23"/>
    </location>
</feature>
<accession>A0A238U534</accession>
<keyword evidence="1" id="KW-0812">Transmembrane</keyword>
<evidence type="ECO:0000313" key="2">
    <source>
        <dbReference type="EMBL" id="SNR14321.1"/>
    </source>
</evidence>
<evidence type="ECO:0000256" key="1">
    <source>
        <dbReference type="SAM" id="Phobius"/>
    </source>
</evidence>
<sequence length="75" mass="8441">MFFLGVHSTLILLVAFILLAVSFKLKEKHKSRAKIVFIFAISTLIIVPLNLINESYIFIAIFLGLPLLGILTGYY</sequence>
<proteinExistence type="predicted"/>
<keyword evidence="1" id="KW-0472">Membrane</keyword>